<dbReference type="Gene3D" id="1.10.287.950">
    <property type="entry name" value="Methyl-accepting chemotaxis protein"/>
    <property type="match status" value="1"/>
</dbReference>
<dbReference type="RefSeq" id="WP_169162655.1">
    <property type="nucleotide sequence ID" value="NZ_JABBFW010000022.1"/>
</dbReference>
<accession>A0A848FIT4</accession>
<keyword evidence="1" id="KW-0145">Chemotaxis</keyword>
<organism evidence="7 8">
    <name type="scientific">Azohydromonas caseinilytica</name>
    <dbReference type="NCBI Taxonomy" id="2728836"/>
    <lineage>
        <taxon>Bacteria</taxon>
        <taxon>Pseudomonadati</taxon>
        <taxon>Pseudomonadota</taxon>
        <taxon>Betaproteobacteria</taxon>
        <taxon>Burkholderiales</taxon>
        <taxon>Sphaerotilaceae</taxon>
        <taxon>Azohydromonas</taxon>
    </lineage>
</organism>
<dbReference type="PROSITE" id="PS50885">
    <property type="entry name" value="HAMP"/>
    <property type="match status" value="1"/>
</dbReference>
<evidence type="ECO:0000259" key="6">
    <source>
        <dbReference type="PROSITE" id="PS50885"/>
    </source>
</evidence>
<proteinExistence type="inferred from homology"/>
<evidence type="ECO:0000259" key="5">
    <source>
        <dbReference type="PROSITE" id="PS50111"/>
    </source>
</evidence>
<reference evidence="7 8" key="1">
    <citation type="submission" date="2020-04" db="EMBL/GenBank/DDBJ databases">
        <title>Azohydromonas sp. isolated from soil.</title>
        <authorList>
            <person name="Dahal R.H."/>
        </authorList>
    </citation>
    <scope>NUCLEOTIDE SEQUENCE [LARGE SCALE GENOMIC DNA]</scope>
    <source>
        <strain evidence="7 8">G-1-1-14</strain>
    </source>
</reference>
<dbReference type="AlphaFoldDB" id="A0A848FIT4"/>
<evidence type="ECO:0000256" key="2">
    <source>
        <dbReference type="ARBA" id="ARBA00029447"/>
    </source>
</evidence>
<gene>
    <name evidence="7" type="ORF">HHL10_22530</name>
</gene>
<dbReference type="InterPro" id="IPR051310">
    <property type="entry name" value="MCP_chemotaxis"/>
</dbReference>
<dbReference type="InterPro" id="IPR004089">
    <property type="entry name" value="MCPsignal_dom"/>
</dbReference>
<comment type="caution">
    <text evidence="7">The sequence shown here is derived from an EMBL/GenBank/DDBJ whole genome shotgun (WGS) entry which is preliminary data.</text>
</comment>
<dbReference type="Pfam" id="PF00015">
    <property type="entry name" value="MCPsignal"/>
    <property type="match status" value="1"/>
</dbReference>
<keyword evidence="8" id="KW-1185">Reference proteome</keyword>
<protein>
    <submittedName>
        <fullName evidence="7">HAMP domain-containing protein</fullName>
    </submittedName>
</protein>
<evidence type="ECO:0000256" key="1">
    <source>
        <dbReference type="ARBA" id="ARBA00022500"/>
    </source>
</evidence>
<dbReference type="Pfam" id="PF00672">
    <property type="entry name" value="HAMP"/>
    <property type="match status" value="1"/>
</dbReference>
<dbReference type="PROSITE" id="PS50111">
    <property type="entry name" value="CHEMOTAXIS_TRANSDUC_2"/>
    <property type="match status" value="1"/>
</dbReference>
<keyword evidence="4" id="KW-0472">Membrane</keyword>
<dbReference type="EMBL" id="JABBFW010000022">
    <property type="protein sequence ID" value="NML17751.1"/>
    <property type="molecule type" value="Genomic_DNA"/>
</dbReference>
<keyword evidence="4" id="KW-1133">Transmembrane helix</keyword>
<feature type="domain" description="HAMP" evidence="6">
    <location>
        <begin position="212"/>
        <end position="264"/>
    </location>
</feature>
<dbReference type="GO" id="GO:0004888">
    <property type="term" value="F:transmembrane signaling receptor activity"/>
    <property type="evidence" value="ECO:0007669"/>
    <property type="project" value="TreeGrafter"/>
</dbReference>
<sequence length="516" mass="53964">MNALFRTSIRARLIAGAAASTLTLLVVGSAATLALRDVNREFTDFTDTEFVAQADVAGLRQHVGDMLRFESEALINIDDVAVAKAAQAHWREALGEARKSLPQLRNGGDAADVDRLEALLGAYESAAGAVIQDTLNGRIVTATEAFQTLSGAHEHSAAIAQVVGKVSSAVVARGEARRSETLARSQAWLLAIFGISAAAVAVFVVMAWLSVRAVGRPLARAVAEARRMAQGDLSHHIQPSGPQECADLLQAMATMQASLREMLHHMQHSSHAVATASAQIAAGNGDLSLRTDRTAAELQRTASEMQLLARSVAATETTASTVTGLAHSATRAAEDGNQAVAAVAHAMEQLDRSAGRISEITTTIHQIALQTRLLALNAAVEAARAGVQGRGFSVVAQEVGELAARASRASDEIAALVGESVEHIGQGTQAARDAGARMERIIGSVREVAAAMKTLQQAAAGQSGQILELSGNVNDVEESTAQNAALVQQSASTSETLREQAQRLEGIARRFQLAAA</sequence>
<comment type="similarity">
    <text evidence="2">Belongs to the methyl-accepting chemotaxis (MCP) protein family.</text>
</comment>
<evidence type="ECO:0000256" key="4">
    <source>
        <dbReference type="SAM" id="Phobius"/>
    </source>
</evidence>
<feature type="domain" description="Methyl-accepting transducer" evidence="5">
    <location>
        <begin position="269"/>
        <end position="498"/>
    </location>
</feature>
<keyword evidence="3" id="KW-0807">Transducer</keyword>
<dbReference type="GO" id="GO:0007165">
    <property type="term" value="P:signal transduction"/>
    <property type="evidence" value="ECO:0007669"/>
    <property type="project" value="UniProtKB-KW"/>
</dbReference>
<dbReference type="SUPFAM" id="SSF58104">
    <property type="entry name" value="Methyl-accepting chemotaxis protein (MCP) signaling domain"/>
    <property type="match status" value="1"/>
</dbReference>
<dbReference type="InterPro" id="IPR003660">
    <property type="entry name" value="HAMP_dom"/>
</dbReference>
<dbReference type="SMART" id="SM00283">
    <property type="entry name" value="MA"/>
    <property type="match status" value="1"/>
</dbReference>
<dbReference type="SMART" id="SM00304">
    <property type="entry name" value="HAMP"/>
    <property type="match status" value="1"/>
</dbReference>
<dbReference type="PANTHER" id="PTHR43531">
    <property type="entry name" value="PROTEIN ICFG"/>
    <property type="match status" value="1"/>
</dbReference>
<evidence type="ECO:0000256" key="3">
    <source>
        <dbReference type="PROSITE-ProRule" id="PRU00284"/>
    </source>
</evidence>
<dbReference type="Proteomes" id="UP000574067">
    <property type="component" value="Unassembled WGS sequence"/>
</dbReference>
<feature type="transmembrane region" description="Helical" evidence="4">
    <location>
        <begin position="187"/>
        <end position="211"/>
    </location>
</feature>
<evidence type="ECO:0000313" key="8">
    <source>
        <dbReference type="Proteomes" id="UP000574067"/>
    </source>
</evidence>
<dbReference type="GO" id="GO:0005886">
    <property type="term" value="C:plasma membrane"/>
    <property type="evidence" value="ECO:0007669"/>
    <property type="project" value="TreeGrafter"/>
</dbReference>
<evidence type="ECO:0000313" key="7">
    <source>
        <dbReference type="EMBL" id="NML17751.1"/>
    </source>
</evidence>
<dbReference type="PANTHER" id="PTHR43531:SF11">
    <property type="entry name" value="METHYL-ACCEPTING CHEMOTAXIS PROTEIN 3"/>
    <property type="match status" value="1"/>
</dbReference>
<dbReference type="GO" id="GO:0006935">
    <property type="term" value="P:chemotaxis"/>
    <property type="evidence" value="ECO:0007669"/>
    <property type="project" value="UniProtKB-KW"/>
</dbReference>
<dbReference type="CDD" id="cd06225">
    <property type="entry name" value="HAMP"/>
    <property type="match status" value="1"/>
</dbReference>
<name>A0A848FIT4_9BURK</name>
<keyword evidence="4" id="KW-0812">Transmembrane</keyword>